<dbReference type="InterPro" id="IPR027302">
    <property type="entry name" value="Gln_synth_N_conserv_site"/>
</dbReference>
<dbReference type="Gene3D" id="3.10.20.70">
    <property type="entry name" value="Glutamine synthetase, N-terminal domain"/>
    <property type="match status" value="1"/>
</dbReference>
<dbReference type="Pfam" id="PF00120">
    <property type="entry name" value="Gln-synt_C"/>
    <property type="match status" value="1"/>
</dbReference>
<accession>T1BV86</accession>
<dbReference type="InterPro" id="IPR036651">
    <property type="entry name" value="Gln_synt_N_sf"/>
</dbReference>
<evidence type="ECO:0000259" key="3">
    <source>
        <dbReference type="PROSITE" id="PS51987"/>
    </source>
</evidence>
<dbReference type="AlphaFoldDB" id="T1BV86"/>
<dbReference type="Gene3D" id="3.30.590.10">
    <property type="entry name" value="Glutamine synthetase/guanido kinase, catalytic domain"/>
    <property type="match status" value="1"/>
</dbReference>
<evidence type="ECO:0000313" key="4">
    <source>
        <dbReference type="EMBL" id="EQD72493.1"/>
    </source>
</evidence>
<reference evidence="4" key="1">
    <citation type="submission" date="2013-08" db="EMBL/GenBank/DDBJ databases">
        <authorList>
            <person name="Mendez C."/>
            <person name="Richter M."/>
            <person name="Ferrer M."/>
            <person name="Sanchez J."/>
        </authorList>
    </citation>
    <scope>NUCLEOTIDE SEQUENCE</scope>
</reference>
<dbReference type="PANTHER" id="PTHR43407">
    <property type="entry name" value="GLUTAMINE SYNTHETASE"/>
    <property type="match status" value="1"/>
</dbReference>
<feature type="non-terminal residue" evidence="4">
    <location>
        <position position="379"/>
    </location>
</feature>
<dbReference type="GO" id="GO:0006542">
    <property type="term" value="P:glutamine biosynthetic process"/>
    <property type="evidence" value="ECO:0007669"/>
    <property type="project" value="InterPro"/>
</dbReference>
<dbReference type="GO" id="GO:0016020">
    <property type="term" value="C:membrane"/>
    <property type="evidence" value="ECO:0007669"/>
    <property type="project" value="TreeGrafter"/>
</dbReference>
<comment type="similarity">
    <text evidence="1">Belongs to the glutamine synthetase family.</text>
</comment>
<protein>
    <submittedName>
        <fullName evidence="4">Glutamine synthetase, type I</fullName>
    </submittedName>
</protein>
<proteinExistence type="inferred from homology"/>
<dbReference type="EMBL" id="AUZY01002308">
    <property type="protein sequence ID" value="EQD72493.1"/>
    <property type="molecule type" value="Genomic_DNA"/>
</dbReference>
<dbReference type="InterPro" id="IPR008146">
    <property type="entry name" value="Gln_synth_cat_dom"/>
</dbReference>
<dbReference type="PROSITE" id="PS00180">
    <property type="entry name" value="GLNA_1"/>
    <property type="match status" value="1"/>
</dbReference>
<feature type="domain" description="GS catalytic" evidence="3">
    <location>
        <begin position="118"/>
        <end position="379"/>
    </location>
</feature>
<dbReference type="GO" id="GO:0004356">
    <property type="term" value="F:glutamine synthetase activity"/>
    <property type="evidence" value="ECO:0007669"/>
    <property type="project" value="InterPro"/>
</dbReference>
<dbReference type="SMART" id="SM01230">
    <property type="entry name" value="Gln-synt_C"/>
    <property type="match status" value="1"/>
</dbReference>
<gene>
    <name evidence="4" type="ORF">B1B_03724</name>
</gene>
<organism evidence="4">
    <name type="scientific">mine drainage metagenome</name>
    <dbReference type="NCBI Taxonomy" id="410659"/>
    <lineage>
        <taxon>unclassified sequences</taxon>
        <taxon>metagenomes</taxon>
        <taxon>ecological metagenomes</taxon>
    </lineage>
</organism>
<dbReference type="PROSITE" id="PS51987">
    <property type="entry name" value="GS_CATALYTIC"/>
    <property type="match status" value="1"/>
</dbReference>
<sequence length="379" mass="42318">MVPTPNSNAASDGAAVLERLRQEKIRWVQLFYTDVFGGLNQVDVPLATLDAEAFESGMPKLDGSSVRGFREIFESDMLLVPDPRTLATIPWHPEAGGTVRFICDVRIGGSYQPYDHDPRAVARKAEQTLAAAGYDTSYWGPEVEFFVFDSVELIPSAQGVRDPWGGAGYLLHQAESPWKGGPVESTVRFKEGYHRSPPYDSTLSLRAEMANILTDHFHVTMDAHHHEVATSAQAELNIRFDELVPTADHIQDVRYVIKNVARRHGKVGCLMPKPIYGDNAIGMHTNQSIWSNGQNAFYDANDPYAEISQTCRYYVGGLMEHSRALCAITNPITNSYRRLVPGYEAPVFIAWSKANRSASVRIPFYHKGRPGAKRVEYRT</sequence>
<dbReference type="PROSITE" id="PS51986">
    <property type="entry name" value="GS_BETA_GRASP"/>
    <property type="match status" value="1"/>
</dbReference>
<evidence type="ECO:0000256" key="1">
    <source>
        <dbReference type="ARBA" id="ARBA00009897"/>
    </source>
</evidence>
<dbReference type="InterPro" id="IPR008147">
    <property type="entry name" value="Gln_synt_N"/>
</dbReference>
<evidence type="ECO:0000259" key="2">
    <source>
        <dbReference type="PROSITE" id="PS51986"/>
    </source>
</evidence>
<name>T1BV86_9ZZZZ</name>
<feature type="domain" description="GS beta-grasp" evidence="2">
    <location>
        <begin position="23"/>
        <end position="110"/>
    </location>
</feature>
<comment type="caution">
    <text evidence="4">The sequence shown here is derived from an EMBL/GenBank/DDBJ whole genome shotgun (WGS) entry which is preliminary data.</text>
</comment>
<dbReference type="SUPFAM" id="SSF54368">
    <property type="entry name" value="Glutamine synthetase, N-terminal domain"/>
    <property type="match status" value="1"/>
</dbReference>
<dbReference type="GO" id="GO:0019740">
    <property type="term" value="P:nitrogen utilization"/>
    <property type="evidence" value="ECO:0007669"/>
    <property type="project" value="TreeGrafter"/>
</dbReference>
<dbReference type="SUPFAM" id="SSF55931">
    <property type="entry name" value="Glutamine synthetase/guanido kinase"/>
    <property type="match status" value="1"/>
</dbReference>
<dbReference type="PANTHER" id="PTHR43407:SF1">
    <property type="entry name" value="LENGSIN"/>
    <property type="match status" value="1"/>
</dbReference>
<dbReference type="GO" id="GO:0005737">
    <property type="term" value="C:cytoplasm"/>
    <property type="evidence" value="ECO:0007669"/>
    <property type="project" value="TreeGrafter"/>
</dbReference>
<dbReference type="InterPro" id="IPR014746">
    <property type="entry name" value="Gln_synth/guanido_kin_cat_dom"/>
</dbReference>
<dbReference type="Pfam" id="PF03951">
    <property type="entry name" value="Gln-synt_N"/>
    <property type="match status" value="1"/>
</dbReference>
<reference evidence="4" key="2">
    <citation type="journal article" date="2014" name="ISME J.">
        <title>Microbial stratification in low pH oxic and suboxic macroscopic growths along an acid mine drainage.</title>
        <authorList>
            <person name="Mendez-Garcia C."/>
            <person name="Mesa V."/>
            <person name="Sprenger R.R."/>
            <person name="Richter M."/>
            <person name="Diez M.S."/>
            <person name="Solano J."/>
            <person name="Bargiela R."/>
            <person name="Golyshina O.V."/>
            <person name="Manteca A."/>
            <person name="Ramos J.L."/>
            <person name="Gallego J.R."/>
            <person name="Llorente I."/>
            <person name="Martins Dos Santos V.A."/>
            <person name="Jensen O.N."/>
            <person name="Pelaez A.I."/>
            <person name="Sanchez J."/>
            <person name="Ferrer M."/>
        </authorList>
    </citation>
    <scope>NUCLEOTIDE SEQUENCE</scope>
</reference>